<evidence type="ECO:0000313" key="3">
    <source>
        <dbReference type="Proteomes" id="UP001597185"/>
    </source>
</evidence>
<feature type="compositionally biased region" description="Acidic residues" evidence="1">
    <location>
        <begin position="96"/>
        <end position="108"/>
    </location>
</feature>
<reference evidence="2 3" key="1">
    <citation type="journal article" date="2019" name="Int. J. Syst. Evol. Microbiol.">
        <title>The Global Catalogue of Microorganisms (GCM) 10K type strain sequencing project: providing services to taxonomists for standard genome sequencing and annotation.</title>
        <authorList>
            <consortium name="The Broad Institute Genomics Platform"/>
            <consortium name="The Broad Institute Genome Sequencing Center for Infectious Disease"/>
            <person name="Wu L."/>
            <person name="Ma J."/>
        </authorList>
    </citation>
    <scope>NUCLEOTIDE SEQUENCE [LARGE SCALE GENOMIC DNA]</scope>
    <source>
        <strain evidence="2 3">CGMCC 1.12689</strain>
    </source>
</reference>
<name>A0ABD6C4C1_9EURY</name>
<dbReference type="RefSeq" id="WP_256419358.1">
    <property type="nucleotide sequence ID" value="NZ_JANHDL010000017.1"/>
</dbReference>
<protein>
    <recommendedName>
        <fullName evidence="4">HEAT repeat domain-containing protein</fullName>
    </recommendedName>
</protein>
<gene>
    <name evidence="2" type="ORF">ACFR9T_15780</name>
</gene>
<organism evidence="2 3">
    <name type="scientific">Halorubrum laminariae</name>
    <dbReference type="NCBI Taxonomy" id="1433523"/>
    <lineage>
        <taxon>Archaea</taxon>
        <taxon>Methanobacteriati</taxon>
        <taxon>Methanobacteriota</taxon>
        <taxon>Stenosarchaea group</taxon>
        <taxon>Halobacteria</taxon>
        <taxon>Halobacteriales</taxon>
        <taxon>Haloferacaceae</taxon>
        <taxon>Halorubrum</taxon>
    </lineage>
</organism>
<keyword evidence="3" id="KW-1185">Reference proteome</keyword>
<feature type="region of interest" description="Disordered" evidence="1">
    <location>
        <begin position="65"/>
        <end position="108"/>
    </location>
</feature>
<proteinExistence type="predicted"/>
<sequence length="108" mass="11852">MSEDQTDPIDGLKENALSSYGDNRLDAIKTLATFGEEAIPALVEITNQSSNEEPQQLARAKIREINQSNQAHLKTANHVDGKDEENSDDQIANDHDSEEESEASEGNL</sequence>
<accession>A0ABD6C4C1</accession>
<dbReference type="Proteomes" id="UP001597185">
    <property type="component" value="Unassembled WGS sequence"/>
</dbReference>
<dbReference type="AlphaFoldDB" id="A0ABD6C4C1"/>
<evidence type="ECO:0000313" key="2">
    <source>
        <dbReference type="EMBL" id="MFD1572020.1"/>
    </source>
</evidence>
<dbReference type="EMBL" id="JBHUDB010000020">
    <property type="protein sequence ID" value="MFD1572020.1"/>
    <property type="molecule type" value="Genomic_DNA"/>
</dbReference>
<evidence type="ECO:0000256" key="1">
    <source>
        <dbReference type="SAM" id="MobiDB-lite"/>
    </source>
</evidence>
<comment type="caution">
    <text evidence="2">The sequence shown here is derived from an EMBL/GenBank/DDBJ whole genome shotgun (WGS) entry which is preliminary data.</text>
</comment>
<evidence type="ECO:0008006" key="4">
    <source>
        <dbReference type="Google" id="ProtNLM"/>
    </source>
</evidence>
<feature type="region of interest" description="Disordered" evidence="1">
    <location>
        <begin position="1"/>
        <end position="22"/>
    </location>
</feature>